<dbReference type="SUPFAM" id="SSF53092">
    <property type="entry name" value="Creatinase/prolidase N-terminal domain"/>
    <property type="match status" value="1"/>
</dbReference>
<dbReference type="PANTHER" id="PTHR43226:SF4">
    <property type="entry name" value="XAA-PRO AMINOPEPTIDASE 3"/>
    <property type="match status" value="1"/>
</dbReference>
<evidence type="ECO:0000256" key="1">
    <source>
        <dbReference type="ARBA" id="ARBA00001424"/>
    </source>
</evidence>
<keyword evidence="7" id="KW-0464">Manganese</keyword>
<evidence type="ECO:0000256" key="5">
    <source>
        <dbReference type="ARBA" id="ARBA00022723"/>
    </source>
</evidence>
<name>A0A7W9IB29_9ACTN</name>
<dbReference type="InterPro" id="IPR007865">
    <property type="entry name" value="Aminopep_P_N"/>
</dbReference>
<comment type="cofactor">
    <cofactor evidence="2">
        <name>Mn(2+)</name>
        <dbReference type="ChEBI" id="CHEBI:29035"/>
    </cofactor>
</comment>
<dbReference type="Gene3D" id="3.40.350.10">
    <property type="entry name" value="Creatinase/prolidase N-terminal domain"/>
    <property type="match status" value="1"/>
</dbReference>
<keyword evidence="6 9" id="KW-0378">Hydrolase</keyword>
<dbReference type="InterPro" id="IPR036005">
    <property type="entry name" value="Creatinase/aminopeptidase-like"/>
</dbReference>
<dbReference type="Pfam" id="PF00557">
    <property type="entry name" value="Peptidase_M24"/>
    <property type="match status" value="1"/>
</dbReference>
<gene>
    <name evidence="9" type="ORF">F4562_000524</name>
</gene>
<dbReference type="RefSeq" id="WP_221206609.1">
    <property type="nucleotide sequence ID" value="NZ_JACHMP010000001.1"/>
</dbReference>
<protein>
    <recommendedName>
        <fullName evidence="4">Xaa-Pro aminopeptidase</fullName>
        <ecNumber evidence="4">3.4.11.9</ecNumber>
    </recommendedName>
</protein>
<proteinExistence type="inferred from homology"/>
<sequence>MSDGKLPKLSEIPAFTEYMAQGWDVPDRTPPVVPGAAEAAAGHRVRLAAALPGRVVVVAAGRAPVRSNDTAYDFRPDSDFYWLTGCAVENAVVVLGGGGDATLYMPAPAYPGEPGFFDDAAHGELWVGAAPTLADWSAALGLDVRPLTEFAGPPGGALCAGPGWEQPSQELGRVLAELRMIKDEWEIGQLRQAVDRTVEGFAAVLAEIPTAVKGPGERWLQGTFDRHARAYGNGPGYATIVGSGKHAPTLHWVRCDGPVLPDELLLLDMGVEVRSHYTADVTRTFPASGTFSPAQRQVHDLVERAHRAALEQVAPGRRFTDFHHTAMEVIARGLHDWGLLPVSVDEALSERGQHHRRYLVCGIGHHLGLDVHDCAGSSPEAYHGALMAPGMVLTVEPGLYFHAHDRTVPPELRGIGVRIEDDLLVTADGMVSLTAELPLDATGLEEWMSRATEGRR</sequence>
<dbReference type="AlphaFoldDB" id="A0A7W9IB29"/>
<dbReference type="GO" id="GO:0005829">
    <property type="term" value="C:cytosol"/>
    <property type="evidence" value="ECO:0007669"/>
    <property type="project" value="TreeGrafter"/>
</dbReference>
<evidence type="ECO:0000313" key="9">
    <source>
        <dbReference type="EMBL" id="MBB5817462.1"/>
    </source>
</evidence>
<evidence type="ECO:0000256" key="3">
    <source>
        <dbReference type="ARBA" id="ARBA00008766"/>
    </source>
</evidence>
<dbReference type="GO" id="GO:0006508">
    <property type="term" value="P:proteolysis"/>
    <property type="evidence" value="ECO:0007669"/>
    <property type="project" value="TreeGrafter"/>
</dbReference>
<evidence type="ECO:0000256" key="7">
    <source>
        <dbReference type="ARBA" id="ARBA00023211"/>
    </source>
</evidence>
<keyword evidence="5" id="KW-0479">Metal-binding</keyword>
<keyword evidence="9" id="KW-0031">Aminopeptidase</keyword>
<evidence type="ECO:0000256" key="6">
    <source>
        <dbReference type="ARBA" id="ARBA00022801"/>
    </source>
</evidence>
<reference evidence="9 10" key="1">
    <citation type="submission" date="2020-08" db="EMBL/GenBank/DDBJ databases">
        <title>Sequencing the genomes of 1000 actinobacteria strains.</title>
        <authorList>
            <person name="Klenk H.-P."/>
        </authorList>
    </citation>
    <scope>NUCLEOTIDE SEQUENCE [LARGE SCALE GENOMIC DNA]</scope>
    <source>
        <strain evidence="9 10">DSM 46887</strain>
    </source>
</reference>
<dbReference type="SMART" id="SM01011">
    <property type="entry name" value="AMP_N"/>
    <property type="match status" value="1"/>
</dbReference>
<dbReference type="SUPFAM" id="SSF55920">
    <property type="entry name" value="Creatinase/aminopeptidase"/>
    <property type="match status" value="1"/>
</dbReference>
<dbReference type="PANTHER" id="PTHR43226">
    <property type="entry name" value="XAA-PRO AMINOPEPTIDASE 3"/>
    <property type="match status" value="1"/>
</dbReference>
<dbReference type="EMBL" id="JACHMP010000001">
    <property type="protein sequence ID" value="MBB5817462.1"/>
    <property type="molecule type" value="Genomic_DNA"/>
</dbReference>
<comment type="caution">
    <text evidence="9">The sequence shown here is derived from an EMBL/GenBank/DDBJ whole genome shotgun (WGS) entry which is preliminary data.</text>
</comment>
<comment type="similarity">
    <text evidence="3">Belongs to the peptidase M24B family.</text>
</comment>
<accession>A0A7W9IB29</accession>
<dbReference type="Pfam" id="PF05195">
    <property type="entry name" value="AMP_N"/>
    <property type="match status" value="1"/>
</dbReference>
<dbReference type="Proteomes" id="UP000540685">
    <property type="component" value="Unassembled WGS sequence"/>
</dbReference>
<evidence type="ECO:0000256" key="4">
    <source>
        <dbReference type="ARBA" id="ARBA00012574"/>
    </source>
</evidence>
<evidence type="ECO:0000313" key="10">
    <source>
        <dbReference type="Proteomes" id="UP000540685"/>
    </source>
</evidence>
<comment type="catalytic activity">
    <reaction evidence="1">
        <text>Release of any N-terminal amino acid, including proline, that is linked to proline, even from a dipeptide or tripeptide.</text>
        <dbReference type="EC" id="3.4.11.9"/>
    </reaction>
</comment>
<dbReference type="CDD" id="cd01087">
    <property type="entry name" value="Prolidase"/>
    <property type="match status" value="1"/>
</dbReference>
<evidence type="ECO:0000256" key="2">
    <source>
        <dbReference type="ARBA" id="ARBA00001936"/>
    </source>
</evidence>
<evidence type="ECO:0000259" key="8">
    <source>
        <dbReference type="SMART" id="SM01011"/>
    </source>
</evidence>
<dbReference type="InterPro" id="IPR000994">
    <property type="entry name" value="Pept_M24"/>
</dbReference>
<organism evidence="9 10">
    <name type="scientific">Streptosporangium becharense</name>
    <dbReference type="NCBI Taxonomy" id="1816182"/>
    <lineage>
        <taxon>Bacteria</taxon>
        <taxon>Bacillati</taxon>
        <taxon>Actinomycetota</taxon>
        <taxon>Actinomycetes</taxon>
        <taxon>Streptosporangiales</taxon>
        <taxon>Streptosporangiaceae</taxon>
        <taxon>Streptosporangium</taxon>
    </lineage>
</organism>
<feature type="domain" description="Aminopeptidase P N-terminal" evidence="8">
    <location>
        <begin position="35"/>
        <end position="169"/>
    </location>
</feature>
<keyword evidence="9" id="KW-0645">Protease</keyword>
<keyword evidence="10" id="KW-1185">Reference proteome</keyword>
<dbReference type="InterPro" id="IPR029149">
    <property type="entry name" value="Creatin/AminoP/Spt16_N"/>
</dbReference>
<dbReference type="InterPro" id="IPR052433">
    <property type="entry name" value="X-Pro_dipept-like"/>
</dbReference>
<dbReference type="GO" id="GO:0070006">
    <property type="term" value="F:metalloaminopeptidase activity"/>
    <property type="evidence" value="ECO:0007669"/>
    <property type="project" value="InterPro"/>
</dbReference>
<dbReference type="EC" id="3.4.11.9" evidence="4"/>
<dbReference type="GO" id="GO:0030145">
    <property type="term" value="F:manganese ion binding"/>
    <property type="evidence" value="ECO:0007669"/>
    <property type="project" value="InterPro"/>
</dbReference>
<dbReference type="Gene3D" id="3.90.230.10">
    <property type="entry name" value="Creatinase/methionine aminopeptidase superfamily"/>
    <property type="match status" value="1"/>
</dbReference>